<keyword evidence="2" id="KW-1185">Reference proteome</keyword>
<dbReference type="RefSeq" id="WP_170178311.1">
    <property type="nucleotide sequence ID" value="NZ_BAABRM010000052.1"/>
</dbReference>
<evidence type="ECO:0000313" key="1">
    <source>
        <dbReference type="EMBL" id="MFC0423103.1"/>
    </source>
</evidence>
<organism evidence="1 2">
    <name type="scientific">Lactiplantibacillus plajomi</name>
    <dbReference type="NCBI Taxonomy" id="1457217"/>
    <lineage>
        <taxon>Bacteria</taxon>
        <taxon>Bacillati</taxon>
        <taxon>Bacillota</taxon>
        <taxon>Bacilli</taxon>
        <taxon>Lactobacillales</taxon>
        <taxon>Lactobacillaceae</taxon>
        <taxon>Lactiplantibacillus</taxon>
    </lineage>
</organism>
<accession>A0ABV6K0W3</accession>
<protein>
    <submittedName>
        <fullName evidence="1">Uncharacterized protein</fullName>
    </submittedName>
</protein>
<evidence type="ECO:0000313" key="2">
    <source>
        <dbReference type="Proteomes" id="UP001589855"/>
    </source>
</evidence>
<comment type="caution">
    <text evidence="1">The sequence shown here is derived from an EMBL/GenBank/DDBJ whole genome shotgun (WGS) entry which is preliminary data.</text>
</comment>
<proteinExistence type="predicted"/>
<sequence>MVVMELLKHEDWYTFDENDNLILTDNPTPEAQKAYQEYLDYLKFEDASEFDF</sequence>
<dbReference type="EMBL" id="JBHLUK010000015">
    <property type="protein sequence ID" value="MFC0423103.1"/>
    <property type="molecule type" value="Genomic_DNA"/>
</dbReference>
<gene>
    <name evidence="1" type="ORF">ACFFGS_02915</name>
</gene>
<name>A0ABV6K0W3_9LACO</name>
<reference evidence="1 2" key="1">
    <citation type="submission" date="2024-09" db="EMBL/GenBank/DDBJ databases">
        <authorList>
            <person name="Sun Q."/>
            <person name="Mori K."/>
        </authorList>
    </citation>
    <scope>NUCLEOTIDE SEQUENCE [LARGE SCALE GENOMIC DNA]</scope>
    <source>
        <strain evidence="1 2">TBRC 4575</strain>
    </source>
</reference>
<dbReference type="Proteomes" id="UP001589855">
    <property type="component" value="Unassembled WGS sequence"/>
</dbReference>